<keyword evidence="2" id="KW-1185">Reference proteome</keyword>
<proteinExistence type="predicted"/>
<name>A0A0V1H6B5_9BILA</name>
<protein>
    <submittedName>
        <fullName evidence="1">Uncharacterized protein</fullName>
    </submittedName>
</protein>
<accession>A0A0V1H6B5</accession>
<dbReference type="Proteomes" id="UP000055024">
    <property type="component" value="Unassembled WGS sequence"/>
</dbReference>
<dbReference type="AlphaFoldDB" id="A0A0V1H6B5"/>
<evidence type="ECO:0000313" key="1">
    <source>
        <dbReference type="EMBL" id="KRZ05861.1"/>
    </source>
</evidence>
<gene>
    <name evidence="1" type="ORF">T11_1677</name>
</gene>
<dbReference type="EMBL" id="JYDP01000130">
    <property type="protein sequence ID" value="KRZ05861.1"/>
    <property type="molecule type" value="Genomic_DNA"/>
</dbReference>
<comment type="caution">
    <text evidence="1">The sequence shown here is derived from an EMBL/GenBank/DDBJ whole genome shotgun (WGS) entry which is preliminary data.</text>
</comment>
<reference evidence="1 2" key="1">
    <citation type="submission" date="2015-01" db="EMBL/GenBank/DDBJ databases">
        <title>Evolution of Trichinella species and genotypes.</title>
        <authorList>
            <person name="Korhonen P.K."/>
            <person name="Edoardo P."/>
            <person name="Giuseppe L.R."/>
            <person name="Gasser R.B."/>
        </authorList>
    </citation>
    <scope>NUCLEOTIDE SEQUENCE [LARGE SCALE GENOMIC DNA]</scope>
    <source>
        <strain evidence="1">ISS1029</strain>
    </source>
</reference>
<sequence>MVKPLVSIGKCTALRMIHTSTPTGLLFIFLGSVIRVCCLCLPVNYSTLVPLTRHILTSVAKWTDSHKVPREEGQLKVIHVNRVRKRQMRHTQQEKIDICHTEEDITLINYGEIQNQSGIAIPKQTPR</sequence>
<evidence type="ECO:0000313" key="2">
    <source>
        <dbReference type="Proteomes" id="UP000055024"/>
    </source>
</evidence>
<organism evidence="1 2">
    <name type="scientific">Trichinella zimbabwensis</name>
    <dbReference type="NCBI Taxonomy" id="268475"/>
    <lineage>
        <taxon>Eukaryota</taxon>
        <taxon>Metazoa</taxon>
        <taxon>Ecdysozoa</taxon>
        <taxon>Nematoda</taxon>
        <taxon>Enoplea</taxon>
        <taxon>Dorylaimia</taxon>
        <taxon>Trichinellida</taxon>
        <taxon>Trichinellidae</taxon>
        <taxon>Trichinella</taxon>
    </lineage>
</organism>